<feature type="transmembrane region" description="Helical" evidence="1">
    <location>
        <begin position="181"/>
        <end position="198"/>
    </location>
</feature>
<feature type="transmembrane region" description="Helical" evidence="1">
    <location>
        <begin position="6"/>
        <end position="26"/>
    </location>
</feature>
<feature type="transmembrane region" description="Helical" evidence="1">
    <location>
        <begin position="137"/>
        <end position="161"/>
    </location>
</feature>
<evidence type="ECO:0000313" key="2">
    <source>
        <dbReference type="EMBL" id="QHT94384.1"/>
    </source>
</evidence>
<dbReference type="AlphaFoldDB" id="A0A6C0IMH2"/>
<protein>
    <submittedName>
        <fullName evidence="2">Uncharacterized protein</fullName>
    </submittedName>
</protein>
<sequence>MNLSITTLAYLFLQLSPFIIISYFGLSSVFNRDIKGIIFLFGLIISLFMFYIVAAGIKSIMHSIGTPDDIINVFFGEVSCNSFNIGLNTIMNMPTNTAMLSFTFWYIMFTLIELDMKEIGVKHGMEPNKARKIWKQNFPTPFIHSNWPIISILSILIVGTIYLNSKESMGETACFNIPKQLFAFCIAGCLGIAWSVLIRKTKTPELQYFTKYKNNEKCSKASTKQFRCTIYKNGKEVGQSTGDNIFTIKD</sequence>
<reference evidence="2" key="1">
    <citation type="journal article" date="2020" name="Nature">
        <title>Giant virus diversity and host interactions through global metagenomics.</title>
        <authorList>
            <person name="Schulz F."/>
            <person name="Roux S."/>
            <person name="Paez-Espino D."/>
            <person name="Jungbluth S."/>
            <person name="Walsh D.A."/>
            <person name="Denef V.J."/>
            <person name="McMahon K.D."/>
            <person name="Konstantinidis K.T."/>
            <person name="Eloe-Fadrosh E.A."/>
            <person name="Kyrpides N.C."/>
            <person name="Woyke T."/>
        </authorList>
    </citation>
    <scope>NUCLEOTIDE SEQUENCE</scope>
    <source>
        <strain evidence="2">GVMAG-M-3300024258-28</strain>
    </source>
</reference>
<keyword evidence="1" id="KW-1133">Transmembrane helix</keyword>
<keyword evidence="1" id="KW-0472">Membrane</keyword>
<name>A0A6C0IMH2_9ZZZZ</name>
<dbReference type="EMBL" id="MN740220">
    <property type="protein sequence ID" value="QHT94384.1"/>
    <property type="molecule type" value="Genomic_DNA"/>
</dbReference>
<keyword evidence="1" id="KW-0812">Transmembrane</keyword>
<accession>A0A6C0IMH2</accession>
<feature type="transmembrane region" description="Helical" evidence="1">
    <location>
        <begin position="38"/>
        <end position="57"/>
    </location>
</feature>
<proteinExistence type="predicted"/>
<feature type="transmembrane region" description="Helical" evidence="1">
    <location>
        <begin position="98"/>
        <end position="116"/>
    </location>
</feature>
<evidence type="ECO:0000256" key="1">
    <source>
        <dbReference type="SAM" id="Phobius"/>
    </source>
</evidence>
<organism evidence="2">
    <name type="scientific">viral metagenome</name>
    <dbReference type="NCBI Taxonomy" id="1070528"/>
    <lineage>
        <taxon>unclassified sequences</taxon>
        <taxon>metagenomes</taxon>
        <taxon>organismal metagenomes</taxon>
    </lineage>
</organism>